<accession>A0AAU9L8U8</accession>
<reference evidence="1" key="1">
    <citation type="submission" date="2021-11" db="EMBL/GenBank/DDBJ databases">
        <authorList>
            <person name="Islam A."/>
            <person name="Islam S."/>
            <person name="Flora M.S."/>
            <person name="Rahman M."/>
            <person name="Ziaur R.M."/>
            <person name="Epstein J.H."/>
            <person name="Hassan M."/>
            <person name="Klassen M."/>
            <person name="Woodard K."/>
            <person name="Webb A."/>
            <person name="Webby R.J."/>
            <person name="El Zowalaty M.E."/>
        </authorList>
    </citation>
    <scope>NUCLEOTIDE SEQUENCE</scope>
    <source>
        <strain evidence="1">Pbs3</strain>
    </source>
</reference>
<dbReference type="AlphaFoldDB" id="A0AAU9L8U8"/>
<organism evidence="1 2">
    <name type="scientific">Peronospora belbahrii</name>
    <dbReference type="NCBI Taxonomy" id="622444"/>
    <lineage>
        <taxon>Eukaryota</taxon>
        <taxon>Sar</taxon>
        <taxon>Stramenopiles</taxon>
        <taxon>Oomycota</taxon>
        <taxon>Peronosporomycetes</taxon>
        <taxon>Peronosporales</taxon>
        <taxon>Peronosporaceae</taxon>
        <taxon>Peronospora</taxon>
    </lineage>
</organism>
<dbReference type="Proteomes" id="UP001160483">
    <property type="component" value="Unassembled WGS sequence"/>
</dbReference>
<dbReference type="EMBL" id="CAKKTJ010000337">
    <property type="protein sequence ID" value="CAH0483037.1"/>
    <property type="molecule type" value="Genomic_DNA"/>
</dbReference>
<evidence type="ECO:0000313" key="1">
    <source>
        <dbReference type="EMBL" id="CAH0483037.1"/>
    </source>
</evidence>
<proteinExistence type="predicted"/>
<gene>
    <name evidence="1" type="ORF">PBS003_LOCUS9611</name>
</gene>
<name>A0AAU9L8U8_9STRA</name>
<protein>
    <submittedName>
        <fullName evidence="1">Uncharacterized protein</fullName>
    </submittedName>
</protein>
<sequence>MITTQNDNAADAMVPIIAGAYGLDGLARFVLEAGKSPVKDLPPLYKKFHDAQTKLWKKKGEDELFSLLKFDEFGKKETNSPVGDKKTKPLLGENESLFDDEVFQMWWKFEVDRKKHLMDGGLLQDAPSSTEQCVRAVEAEPTCPFDRILDNPEADVLFWRWKREREDNREKRISNKEGDDLAKAIIEAHPDKNILVAIRLFFMKKKTYLIDTRKVLLAEFYQQLGNKHGFTKSLTREVKKELAKNEVIYTPQKKCDDWIVNEIANGVENN</sequence>
<evidence type="ECO:0000313" key="2">
    <source>
        <dbReference type="Proteomes" id="UP001160483"/>
    </source>
</evidence>
<comment type="caution">
    <text evidence="1">The sequence shown here is derived from an EMBL/GenBank/DDBJ whole genome shotgun (WGS) entry which is preliminary data.</text>
</comment>